<dbReference type="EMBL" id="BAAAUV010000035">
    <property type="protein sequence ID" value="GAA3238594.1"/>
    <property type="molecule type" value="Genomic_DNA"/>
</dbReference>
<protein>
    <submittedName>
        <fullName evidence="1">Uncharacterized protein</fullName>
    </submittedName>
</protein>
<reference evidence="2" key="1">
    <citation type="journal article" date="2019" name="Int. J. Syst. Evol. Microbiol.">
        <title>The Global Catalogue of Microorganisms (GCM) 10K type strain sequencing project: providing services to taxonomists for standard genome sequencing and annotation.</title>
        <authorList>
            <consortium name="The Broad Institute Genomics Platform"/>
            <consortium name="The Broad Institute Genome Sequencing Center for Infectious Disease"/>
            <person name="Wu L."/>
            <person name="Ma J."/>
        </authorList>
    </citation>
    <scope>NUCLEOTIDE SEQUENCE [LARGE SCALE GENOMIC DNA]</scope>
    <source>
        <strain evidence="2">JCM 9377</strain>
    </source>
</reference>
<keyword evidence="2" id="KW-1185">Reference proteome</keyword>
<dbReference type="Proteomes" id="UP001501237">
    <property type="component" value="Unassembled WGS sequence"/>
</dbReference>
<sequence length="109" mass="11539">MTAEQVIRDRIGPLVQIERINEYFAAHPAPSEAEVEKVVNENVPVEAVIGAAVELLGSDASVQEALAGTVSERDKLQFFFDAVSSLLSDTARPVVSAFVAKSLAAAMPA</sequence>
<accession>A0ABP6QNY0</accession>
<dbReference type="RefSeq" id="WP_344838230.1">
    <property type="nucleotide sequence ID" value="NZ_BAAAUV010000035.1"/>
</dbReference>
<comment type="caution">
    <text evidence="1">The sequence shown here is derived from an EMBL/GenBank/DDBJ whole genome shotgun (WGS) entry which is preliminary data.</text>
</comment>
<proteinExistence type="predicted"/>
<gene>
    <name evidence="1" type="ORF">GCM10010468_74210</name>
</gene>
<name>A0ABP6QNY0_9ACTN</name>
<organism evidence="1 2">
    <name type="scientific">Actinocorallia longicatena</name>
    <dbReference type="NCBI Taxonomy" id="111803"/>
    <lineage>
        <taxon>Bacteria</taxon>
        <taxon>Bacillati</taxon>
        <taxon>Actinomycetota</taxon>
        <taxon>Actinomycetes</taxon>
        <taxon>Streptosporangiales</taxon>
        <taxon>Thermomonosporaceae</taxon>
        <taxon>Actinocorallia</taxon>
    </lineage>
</organism>
<evidence type="ECO:0000313" key="2">
    <source>
        <dbReference type="Proteomes" id="UP001501237"/>
    </source>
</evidence>
<evidence type="ECO:0000313" key="1">
    <source>
        <dbReference type="EMBL" id="GAA3238594.1"/>
    </source>
</evidence>